<dbReference type="OrthoDB" id="9810009at2"/>
<evidence type="ECO:0000313" key="1">
    <source>
        <dbReference type="EMBL" id="TLD70103.1"/>
    </source>
</evidence>
<keyword evidence="1" id="KW-0238">DNA-binding</keyword>
<dbReference type="RefSeq" id="WP_138086697.1">
    <property type="nucleotide sequence ID" value="NZ_VAUV01000009.1"/>
</dbReference>
<sequence length="72" mass="8120">METMVFKSGNSLAVRLPKGFELPPGKVSLSKVGDKIVIEKLTSDWPEGFFEDIQIKRKSFGRELVTYSEKSL</sequence>
<dbReference type="EMBL" id="VAUV01000009">
    <property type="protein sequence ID" value="TLD70103.1"/>
    <property type="molecule type" value="Genomic_DNA"/>
</dbReference>
<keyword evidence="2" id="KW-1185">Reference proteome</keyword>
<comment type="caution">
    <text evidence="1">The sequence shown here is derived from an EMBL/GenBank/DDBJ whole genome shotgun (WGS) entry which is preliminary data.</text>
</comment>
<dbReference type="GO" id="GO:0003677">
    <property type="term" value="F:DNA binding"/>
    <property type="evidence" value="ECO:0007669"/>
    <property type="project" value="UniProtKB-KW"/>
</dbReference>
<organism evidence="1 2">
    <name type="scientific">Phragmitibacter flavus</name>
    <dbReference type="NCBI Taxonomy" id="2576071"/>
    <lineage>
        <taxon>Bacteria</taxon>
        <taxon>Pseudomonadati</taxon>
        <taxon>Verrucomicrobiota</taxon>
        <taxon>Verrucomicrobiia</taxon>
        <taxon>Verrucomicrobiales</taxon>
        <taxon>Verrucomicrobiaceae</taxon>
        <taxon>Phragmitibacter</taxon>
    </lineage>
</organism>
<proteinExistence type="predicted"/>
<evidence type="ECO:0000313" key="2">
    <source>
        <dbReference type="Proteomes" id="UP000306196"/>
    </source>
</evidence>
<name>A0A5R8KCU0_9BACT</name>
<protein>
    <submittedName>
        <fullName evidence="1">AbrB/MazE/SpoVT family DNA-binding domain-containing protein</fullName>
    </submittedName>
</protein>
<dbReference type="Gene3D" id="2.10.260.10">
    <property type="match status" value="1"/>
</dbReference>
<gene>
    <name evidence="1" type="ORF">FEM03_12955</name>
</gene>
<reference evidence="1 2" key="1">
    <citation type="submission" date="2019-05" db="EMBL/GenBank/DDBJ databases">
        <title>Verrucobacter flavum gen. nov., sp. nov. a new member of the family Verrucomicrobiaceae.</title>
        <authorList>
            <person name="Szuroczki S."/>
            <person name="Abbaszade G."/>
            <person name="Szabo A."/>
            <person name="Felfoldi T."/>
            <person name="Schumann P."/>
            <person name="Boka K."/>
            <person name="Keki Z."/>
            <person name="Toumi M."/>
            <person name="Toth E."/>
        </authorList>
    </citation>
    <scope>NUCLEOTIDE SEQUENCE [LARGE SCALE GENOMIC DNA]</scope>
    <source>
        <strain evidence="1 2">MG-N-17</strain>
    </source>
</reference>
<dbReference type="SUPFAM" id="SSF89447">
    <property type="entry name" value="AbrB/MazE/MraZ-like"/>
    <property type="match status" value="1"/>
</dbReference>
<accession>A0A5R8KCU0</accession>
<dbReference type="AlphaFoldDB" id="A0A5R8KCU0"/>
<dbReference type="Proteomes" id="UP000306196">
    <property type="component" value="Unassembled WGS sequence"/>
</dbReference>
<dbReference type="InterPro" id="IPR037914">
    <property type="entry name" value="SpoVT-AbrB_sf"/>
</dbReference>